<evidence type="ECO:0000313" key="1">
    <source>
        <dbReference type="EMBL" id="MDF1586461.1"/>
    </source>
</evidence>
<dbReference type="InterPro" id="IPR027417">
    <property type="entry name" value="P-loop_NTPase"/>
</dbReference>
<dbReference type="EMBL" id="JARGEQ010000083">
    <property type="protein sequence ID" value="MDF1586461.1"/>
    <property type="molecule type" value="Genomic_DNA"/>
</dbReference>
<proteinExistence type="predicted"/>
<dbReference type="Gene3D" id="3.40.50.300">
    <property type="entry name" value="P-loop containing nucleotide triphosphate hydrolases"/>
    <property type="match status" value="1"/>
</dbReference>
<sequence>MPDRRLEFHRGSERHLVEFLAEGQQCVVAGVHPKSRRPYTWDCLPSMDKLPVVDASQLDRLQEALRELMESRGYALKRAGRSAASPAGKVDQESLLAPSLELVREAVAAIINNYDRPKWIAICHGIKGSVGPKHEDVARELWHDLSGRWEDGHNDAEYVDDVFDSCRPPHRVGWCLLVREARAAGWKGYSAGDMFDADPLPARVEEAGEPRNAASAELSSRAAELSAKAPAFGCNRASDWARRAPEPTRWLIVDLLPRWRVALLYGDGGTGKTLLAQQLATAIAGGRTWLGMTPDFTGPVYALLGEDDYNQLGFRQARINEHLGISMEELDSFYFDSEDEVAQRPPLLAEQQKGRLQPTSVFEALSARLRELRPVLVILDPLAKLFAGEWQNQTQVYQFMALMSGLAKELDCTVLLLAHPSKSGMADGSGTFASVGWSNAARTRLYLVKDHANANARTLSSMKSNYAASGNALKLEWHEGVFRRVDEDTLKERSERLGRLAMGILKKALAAGERLSPSCQSAYPAPQRIAPTLEVRPKEAQAIIKDLLRQRQLVLRREGRSDVLALPDAPPAG</sequence>
<dbReference type="SUPFAM" id="SSF52540">
    <property type="entry name" value="P-loop containing nucleoside triphosphate hydrolases"/>
    <property type="match status" value="1"/>
</dbReference>
<keyword evidence="2" id="KW-1185">Reference proteome</keyword>
<gene>
    <name evidence="1" type="ORF">PZ740_08695</name>
</gene>
<organism evidence="1 2">
    <name type="scientific">Marinimicrococcus flavescens</name>
    <dbReference type="NCBI Taxonomy" id="3031815"/>
    <lineage>
        <taxon>Bacteria</taxon>
        <taxon>Pseudomonadati</taxon>
        <taxon>Pseudomonadota</taxon>
        <taxon>Alphaproteobacteria</taxon>
        <taxon>Geminicoccales</taxon>
        <taxon>Geminicoccaceae</taxon>
        <taxon>Marinimicrococcus</taxon>
    </lineage>
</organism>
<name>A0AAP3XR75_9PROT</name>
<reference evidence="1 2" key="1">
    <citation type="submission" date="2023-03" db="EMBL/GenBank/DDBJ databases">
        <title>YIM 152171 draft genome.</title>
        <authorList>
            <person name="Yang Z."/>
        </authorList>
    </citation>
    <scope>NUCLEOTIDE SEQUENCE [LARGE SCALE GENOMIC DNA]</scope>
    <source>
        <strain evidence="1 2">YIM 152171</strain>
    </source>
</reference>
<comment type="caution">
    <text evidence="1">The sequence shown here is derived from an EMBL/GenBank/DDBJ whole genome shotgun (WGS) entry which is preliminary data.</text>
</comment>
<dbReference type="AlphaFoldDB" id="A0AAP3XR75"/>
<dbReference type="RefSeq" id="WP_327788877.1">
    <property type="nucleotide sequence ID" value="NZ_JARGEQ010000083.1"/>
</dbReference>
<protein>
    <submittedName>
        <fullName evidence="1">AAA family ATPase</fullName>
    </submittedName>
</protein>
<accession>A0AAP3XR75</accession>
<dbReference type="Pfam" id="PF13481">
    <property type="entry name" value="AAA_25"/>
    <property type="match status" value="1"/>
</dbReference>
<evidence type="ECO:0000313" key="2">
    <source>
        <dbReference type="Proteomes" id="UP001301140"/>
    </source>
</evidence>
<dbReference type="Proteomes" id="UP001301140">
    <property type="component" value="Unassembled WGS sequence"/>
</dbReference>